<feature type="active site" evidence="10">
    <location>
        <position position="270"/>
    </location>
</feature>
<evidence type="ECO:0000256" key="5">
    <source>
        <dbReference type="ARBA" id="ARBA00022829"/>
    </source>
</evidence>
<dbReference type="NCBIfam" id="NF001399">
    <property type="entry name" value="PRK00283.1"/>
    <property type="match status" value="1"/>
</dbReference>
<dbReference type="EMBL" id="JACOOK010000006">
    <property type="protein sequence ID" value="MBC5617507.1"/>
    <property type="molecule type" value="Genomic_DNA"/>
</dbReference>
<dbReference type="Gene3D" id="1.10.150.130">
    <property type="match status" value="1"/>
</dbReference>
<feature type="active site" evidence="10">
    <location>
        <position position="247"/>
    </location>
</feature>
<comment type="function">
    <text evidence="10">Site-specific tyrosine recombinase, which acts by catalyzing the cutting and rejoining of the recombining DNA molecules. The XerC-XerD complex is essential to convert dimers of the bacterial chromosome into monomers to permit their segregation at cell division. It also contributes to the segregational stability of plasmids.</text>
</comment>
<dbReference type="InterPro" id="IPR050090">
    <property type="entry name" value="Tyrosine_recombinase_XerCD"/>
</dbReference>
<proteinExistence type="inferred from homology"/>
<dbReference type="PANTHER" id="PTHR30349:SF81">
    <property type="entry name" value="TYROSINE RECOMBINASE XERC"/>
    <property type="match status" value="1"/>
</dbReference>
<dbReference type="PROSITE" id="PS51900">
    <property type="entry name" value="CB"/>
    <property type="match status" value="1"/>
</dbReference>
<keyword evidence="3 10" id="KW-0963">Cytoplasm</keyword>
<keyword evidence="7 10" id="KW-0238">DNA-binding</keyword>
<dbReference type="PROSITE" id="PS51898">
    <property type="entry name" value="TYR_RECOMBINASE"/>
    <property type="match status" value="1"/>
</dbReference>
<evidence type="ECO:0000256" key="6">
    <source>
        <dbReference type="ARBA" id="ARBA00022908"/>
    </source>
</evidence>
<keyword evidence="6 10" id="KW-0229">DNA integration</keyword>
<feature type="active site" evidence="10">
    <location>
        <position position="173"/>
    </location>
</feature>
<dbReference type="NCBIfam" id="NF040815">
    <property type="entry name" value="recomb_XerA_Arch"/>
    <property type="match status" value="1"/>
</dbReference>
<dbReference type="Pfam" id="PF00589">
    <property type="entry name" value="Phage_integrase"/>
    <property type="match status" value="1"/>
</dbReference>
<evidence type="ECO:0000256" key="2">
    <source>
        <dbReference type="ARBA" id="ARBA00010450"/>
    </source>
</evidence>
<dbReference type="HAMAP" id="MF_01808">
    <property type="entry name" value="Recomb_XerC_XerD"/>
    <property type="match status" value="1"/>
</dbReference>
<dbReference type="Gene3D" id="1.10.443.10">
    <property type="entry name" value="Intergrase catalytic core"/>
    <property type="match status" value="1"/>
</dbReference>
<keyword evidence="5 10" id="KW-0159">Chromosome partition</keyword>
<evidence type="ECO:0000256" key="7">
    <source>
        <dbReference type="ARBA" id="ARBA00023125"/>
    </source>
</evidence>
<comment type="subunit">
    <text evidence="10">Forms a cyclic heterotetrameric complex composed of two molecules of XerC and two molecules of XerD.</text>
</comment>
<comment type="similarity">
    <text evidence="10">Belongs to the 'phage' integrase family. XerC subfamily.</text>
</comment>
<dbReference type="NCBIfam" id="TIGR02225">
    <property type="entry name" value="recomb_XerD"/>
    <property type="match status" value="1"/>
</dbReference>
<keyword evidence="14" id="KW-1185">Reference proteome</keyword>
<dbReference type="Proteomes" id="UP000636891">
    <property type="component" value="Unassembled WGS sequence"/>
</dbReference>
<keyword evidence="9 10" id="KW-0131">Cell cycle</keyword>
<evidence type="ECO:0000256" key="8">
    <source>
        <dbReference type="ARBA" id="ARBA00023172"/>
    </source>
</evidence>
<evidence type="ECO:0000256" key="1">
    <source>
        <dbReference type="ARBA" id="ARBA00004496"/>
    </source>
</evidence>
<dbReference type="SUPFAM" id="SSF56349">
    <property type="entry name" value="DNA breaking-rejoining enzymes"/>
    <property type="match status" value="1"/>
</dbReference>
<organism evidence="13 14">
    <name type="scientific">Alistipes hominis</name>
    <dbReference type="NCBI Taxonomy" id="2763015"/>
    <lineage>
        <taxon>Bacteria</taxon>
        <taxon>Pseudomonadati</taxon>
        <taxon>Bacteroidota</taxon>
        <taxon>Bacteroidia</taxon>
        <taxon>Bacteroidales</taxon>
        <taxon>Rikenellaceae</taxon>
        <taxon>Alistipes</taxon>
    </lineage>
</organism>
<evidence type="ECO:0000313" key="14">
    <source>
        <dbReference type="Proteomes" id="UP000636891"/>
    </source>
</evidence>
<evidence type="ECO:0000256" key="10">
    <source>
        <dbReference type="HAMAP-Rule" id="MF_01808"/>
    </source>
</evidence>
<dbReference type="InterPro" id="IPR044068">
    <property type="entry name" value="CB"/>
</dbReference>
<dbReference type="PANTHER" id="PTHR30349">
    <property type="entry name" value="PHAGE INTEGRASE-RELATED"/>
    <property type="match status" value="1"/>
</dbReference>
<dbReference type="InterPro" id="IPR011932">
    <property type="entry name" value="Recomb_XerD"/>
</dbReference>
<dbReference type="InterPro" id="IPR011010">
    <property type="entry name" value="DNA_brk_join_enz"/>
</dbReference>
<dbReference type="InterPro" id="IPR013762">
    <property type="entry name" value="Integrase-like_cat_sf"/>
</dbReference>
<keyword evidence="4 10" id="KW-0132">Cell division</keyword>
<evidence type="ECO:0000256" key="3">
    <source>
        <dbReference type="ARBA" id="ARBA00022490"/>
    </source>
</evidence>
<feature type="active site" description="O-(3'-phospho-DNA)-tyrosine intermediate" evidence="10">
    <location>
        <position position="279"/>
    </location>
</feature>
<name>A0ABR7CPA7_9BACT</name>
<dbReference type="InterPro" id="IPR023009">
    <property type="entry name" value="Tyrosine_recombinase_XerC/XerD"/>
</dbReference>
<sequence length="300" mass="34337">MRDWDKELKDYTFYIKLEKKLSDNTAEAYLRDLRQMAGYMDSEFGIGPEQVREQHIESFLAYLYDKGVKKTTQARILSGVKSFFNYLLINDRIENLPTEFIDPPKTGRKLPDVLSVAEIQAILDTIDLSSRFGHRNKAMIETLYSCGLRVSELISLRISDLFFDDGFIRVIGKGDKQRLVPVSRQAVRLIGCYLEQRAGQETDPRSADTLFLNNKGRGLTRVMIFHIIREAAKAAGIAKTISPHTFRHSFATHLLEGGASIRQVQEMLGHESILTTEIYTHLDRENLRDNVESHHPLSDF</sequence>
<evidence type="ECO:0000256" key="4">
    <source>
        <dbReference type="ARBA" id="ARBA00022618"/>
    </source>
</evidence>
<comment type="similarity">
    <text evidence="2">Belongs to the 'phage' integrase family. XerD subfamily.</text>
</comment>
<evidence type="ECO:0000313" key="13">
    <source>
        <dbReference type="EMBL" id="MBC5617507.1"/>
    </source>
</evidence>
<gene>
    <name evidence="13" type="primary">xerD</name>
    <name evidence="10" type="synonym">xerC</name>
    <name evidence="13" type="ORF">H8S08_10830</name>
</gene>
<comment type="caution">
    <text evidence="13">The sequence shown here is derived from an EMBL/GenBank/DDBJ whole genome shotgun (WGS) entry which is preliminary data.</text>
</comment>
<protein>
    <recommendedName>
        <fullName evidence="10">Tyrosine recombinase XerC</fullName>
    </recommendedName>
</protein>
<keyword evidence="8 10" id="KW-0233">DNA recombination</keyword>
<feature type="active site" evidence="10">
    <location>
        <position position="244"/>
    </location>
</feature>
<evidence type="ECO:0000256" key="9">
    <source>
        <dbReference type="ARBA" id="ARBA00023306"/>
    </source>
</evidence>
<accession>A0ABR7CPA7</accession>
<dbReference type="Pfam" id="PF02899">
    <property type="entry name" value="Phage_int_SAM_1"/>
    <property type="match status" value="1"/>
</dbReference>
<reference evidence="13 14" key="1">
    <citation type="submission" date="2020-08" db="EMBL/GenBank/DDBJ databases">
        <title>Genome public.</title>
        <authorList>
            <person name="Liu C."/>
            <person name="Sun Q."/>
        </authorList>
    </citation>
    <scope>NUCLEOTIDE SEQUENCE [LARGE SCALE GENOMIC DNA]</scope>
    <source>
        <strain evidence="13 14">New-7</strain>
    </source>
</reference>
<feature type="active site" evidence="10">
    <location>
        <position position="149"/>
    </location>
</feature>
<comment type="subcellular location">
    <subcellularLocation>
        <location evidence="1 10">Cytoplasm</location>
    </subcellularLocation>
</comment>
<dbReference type="InterPro" id="IPR010998">
    <property type="entry name" value="Integrase_recombinase_N"/>
</dbReference>
<evidence type="ECO:0000259" key="11">
    <source>
        <dbReference type="PROSITE" id="PS51898"/>
    </source>
</evidence>
<feature type="domain" description="Tyr recombinase" evidence="11">
    <location>
        <begin position="109"/>
        <end position="292"/>
    </location>
</feature>
<dbReference type="CDD" id="cd00798">
    <property type="entry name" value="INT_XerDC_C"/>
    <property type="match status" value="1"/>
</dbReference>
<dbReference type="InterPro" id="IPR002104">
    <property type="entry name" value="Integrase_catalytic"/>
</dbReference>
<dbReference type="InterPro" id="IPR004107">
    <property type="entry name" value="Integrase_SAM-like_N"/>
</dbReference>
<feature type="domain" description="Core-binding (CB)" evidence="12">
    <location>
        <begin position="1"/>
        <end position="88"/>
    </location>
</feature>
<dbReference type="RefSeq" id="WP_101570650.1">
    <property type="nucleotide sequence ID" value="NZ_JACOOK010000006.1"/>
</dbReference>
<evidence type="ECO:0000259" key="12">
    <source>
        <dbReference type="PROSITE" id="PS51900"/>
    </source>
</evidence>